<dbReference type="InterPro" id="IPR036237">
    <property type="entry name" value="Xyl_isomerase-like_sf"/>
</dbReference>
<dbReference type="PROSITE" id="PS51318">
    <property type="entry name" value="TAT"/>
    <property type="match status" value="1"/>
</dbReference>
<dbReference type="AlphaFoldDB" id="A0A9E8NDZ3"/>
<organism evidence="3 4">
    <name type="scientific">Dyadobacter pollutisoli</name>
    <dbReference type="NCBI Taxonomy" id="2910158"/>
    <lineage>
        <taxon>Bacteria</taxon>
        <taxon>Pseudomonadati</taxon>
        <taxon>Bacteroidota</taxon>
        <taxon>Cytophagia</taxon>
        <taxon>Cytophagales</taxon>
        <taxon>Spirosomataceae</taxon>
        <taxon>Dyadobacter</taxon>
    </lineage>
</organism>
<dbReference type="EMBL" id="CP112998">
    <property type="protein sequence ID" value="WAC14228.1"/>
    <property type="molecule type" value="Genomic_DNA"/>
</dbReference>
<dbReference type="SUPFAM" id="SSF51658">
    <property type="entry name" value="Xylose isomerase-like"/>
    <property type="match status" value="1"/>
</dbReference>
<dbReference type="InterPro" id="IPR050417">
    <property type="entry name" value="Sugar_Epim/Isomerase"/>
</dbReference>
<gene>
    <name evidence="3" type="ORF">ON006_09760</name>
</gene>
<dbReference type="InterPro" id="IPR006311">
    <property type="entry name" value="TAT_signal"/>
</dbReference>
<evidence type="ECO:0000256" key="1">
    <source>
        <dbReference type="ARBA" id="ARBA00023235"/>
    </source>
</evidence>
<evidence type="ECO:0000259" key="2">
    <source>
        <dbReference type="Pfam" id="PF01261"/>
    </source>
</evidence>
<accession>A0A9E8NDZ3</accession>
<dbReference type="RefSeq" id="WP_244824303.1">
    <property type="nucleotide sequence ID" value="NZ_CP112998.1"/>
</dbReference>
<dbReference type="KEGG" id="dpf:ON006_09760"/>
<keyword evidence="4" id="KW-1185">Reference proteome</keyword>
<protein>
    <submittedName>
        <fullName evidence="3">TIM barrel protein</fullName>
    </submittedName>
</protein>
<dbReference type="PANTHER" id="PTHR43489:SF3">
    <property type="entry name" value="XYLOSE ISOMERASE DOMAIN PROTEIN TIM BARREL"/>
    <property type="match status" value="1"/>
</dbReference>
<feature type="domain" description="Xylose isomerase-like TIM barrel" evidence="2">
    <location>
        <begin position="86"/>
        <end position="278"/>
    </location>
</feature>
<evidence type="ECO:0000313" key="3">
    <source>
        <dbReference type="EMBL" id="WAC14228.1"/>
    </source>
</evidence>
<dbReference type="InterPro" id="IPR013022">
    <property type="entry name" value="Xyl_isomerase-like_TIM-brl"/>
</dbReference>
<dbReference type="Pfam" id="PF01261">
    <property type="entry name" value="AP_endonuc_2"/>
    <property type="match status" value="1"/>
</dbReference>
<reference evidence="3" key="1">
    <citation type="submission" date="2022-11" db="EMBL/GenBank/DDBJ databases">
        <title>Dyadobacter pollutisoli sp. nov., isolated from plastic dumped soil.</title>
        <authorList>
            <person name="Kim J.M."/>
            <person name="Kim K.R."/>
            <person name="Lee J.K."/>
            <person name="Hao L."/>
            <person name="Jeon C.O."/>
        </authorList>
    </citation>
    <scope>NUCLEOTIDE SEQUENCE</scope>
    <source>
        <strain evidence="3">U1</strain>
    </source>
</reference>
<dbReference type="Proteomes" id="UP001164653">
    <property type="component" value="Chromosome"/>
</dbReference>
<keyword evidence="1" id="KW-0413">Isomerase</keyword>
<proteinExistence type="predicted"/>
<name>A0A9E8NDZ3_9BACT</name>
<dbReference type="GO" id="GO:0016853">
    <property type="term" value="F:isomerase activity"/>
    <property type="evidence" value="ECO:0007669"/>
    <property type="project" value="UniProtKB-KW"/>
</dbReference>
<dbReference type="Gene3D" id="3.20.20.150">
    <property type="entry name" value="Divalent-metal-dependent TIM barrel enzymes"/>
    <property type="match status" value="1"/>
</dbReference>
<sequence length="298" mass="33119">MNKISSRRSILKKVVAGTGILTLPISLSEAFAASEKALGPKLNGKINHSVCKWCYGKIPLDTFAQDCKKIGLTSIELLGPEEWPVIKKYGLTCALPWGEGLTRSIDKGFNDPANHDELVKGFEDVIPKVQAAGYDKIICFSGNRRGMSDADGMRNCAVGLKRLIPIAEKHNVTLVMELLNSKVNHRDYMCDRTEWGAALCEMVGSEKFKLLYDIYHMQIQEGDVIATIKKYHKYIAHYHTGGVPGRNEIDETQELYYPSIMKAIVDTGYKGFVGQEFIPSRKDDIASLKQGVTICDIA</sequence>
<dbReference type="PANTHER" id="PTHR43489">
    <property type="entry name" value="ISOMERASE"/>
    <property type="match status" value="1"/>
</dbReference>
<evidence type="ECO:0000313" key="4">
    <source>
        <dbReference type="Proteomes" id="UP001164653"/>
    </source>
</evidence>